<dbReference type="Pfam" id="PF05069">
    <property type="entry name" value="Phage_tail_S"/>
    <property type="match status" value="1"/>
</dbReference>
<sequence>MLEITYNDGNIQTMLKRIMAAAGNTEPAMRAIGEVVTEISKRSFDNSASPDGTPWAANSEATILQYLEKIGGNYKKDGTLSKKGQTRAINKRPLIGQSRDLQRQFSYVATADSVTISNSMVYAAMQQFGGTKQQFPHLWGNIPARPFMPVATDGSMMQQAEAEIVQVMQDYLDDIISG</sequence>
<organism evidence="1 2">
    <name type="scientific">Undibacterium rivi</name>
    <dbReference type="NCBI Taxonomy" id="2828729"/>
    <lineage>
        <taxon>Bacteria</taxon>
        <taxon>Pseudomonadati</taxon>
        <taxon>Pseudomonadota</taxon>
        <taxon>Betaproteobacteria</taxon>
        <taxon>Burkholderiales</taxon>
        <taxon>Oxalobacteraceae</taxon>
        <taxon>Undibacterium</taxon>
    </lineage>
</organism>
<name>A0ABS5H4M2_9BURK</name>
<proteinExistence type="predicted"/>
<gene>
    <name evidence="1" type="ORF">KDM87_14405</name>
</gene>
<comment type="caution">
    <text evidence="1">The sequence shown here is derived from an EMBL/GenBank/DDBJ whole genome shotgun (WGS) entry which is preliminary data.</text>
</comment>
<keyword evidence="2" id="KW-1185">Reference proteome</keyword>
<dbReference type="InterPro" id="IPR006522">
    <property type="entry name" value="Phage_virion_morphogenesis"/>
</dbReference>
<evidence type="ECO:0000313" key="2">
    <source>
        <dbReference type="Proteomes" id="UP000682982"/>
    </source>
</evidence>
<reference evidence="1 2" key="1">
    <citation type="submission" date="2021-04" db="EMBL/GenBank/DDBJ databases">
        <title>novel species isolated from subtropical streams in China.</title>
        <authorList>
            <person name="Lu H."/>
        </authorList>
    </citation>
    <scope>NUCLEOTIDE SEQUENCE [LARGE SCALE GENOMIC DNA]</scope>
    <source>
        <strain evidence="1 2">FT147W</strain>
    </source>
</reference>
<dbReference type="RefSeq" id="WP_212679725.1">
    <property type="nucleotide sequence ID" value="NZ_JAGSPK010000005.1"/>
</dbReference>
<dbReference type="Proteomes" id="UP000682982">
    <property type="component" value="Unassembled WGS sequence"/>
</dbReference>
<evidence type="ECO:0000313" key="1">
    <source>
        <dbReference type="EMBL" id="MBR7793788.1"/>
    </source>
</evidence>
<dbReference type="EMBL" id="JAGSPK010000005">
    <property type="protein sequence ID" value="MBR7793788.1"/>
    <property type="molecule type" value="Genomic_DNA"/>
</dbReference>
<protein>
    <submittedName>
        <fullName evidence="1">Phage virion morphogenesis protein</fullName>
    </submittedName>
</protein>
<accession>A0ABS5H4M2</accession>